<dbReference type="VEuPathDB" id="FungiDB:CPUR_02833"/>
<name>M1VV97_CLAP2</name>
<dbReference type="EMBL" id="CAGA01000012">
    <property type="protein sequence ID" value="CCE29142.1"/>
    <property type="molecule type" value="Genomic_DNA"/>
</dbReference>
<gene>
    <name evidence="1" type="ORF">CPUR_02833</name>
</gene>
<reference evidence="1 2" key="1">
    <citation type="journal article" date="2013" name="PLoS Genet.">
        <title>Plant-symbiotic fungi as chemical engineers: Multi-genome analysis of the Clavicipitaceae reveals dynamics of alkaloid loci.</title>
        <authorList>
            <person name="Schardl C.L."/>
            <person name="Young C.A."/>
            <person name="Hesse U."/>
            <person name="Amyotte S.G."/>
            <person name="Andreeva K."/>
            <person name="Calie P.J."/>
            <person name="Fleetwood D.J."/>
            <person name="Haws D.C."/>
            <person name="Moore N."/>
            <person name="Oeser B."/>
            <person name="Panaccione D.G."/>
            <person name="Schweri K.K."/>
            <person name="Voisey C.R."/>
            <person name="Farman M.L."/>
            <person name="Jaromczyk J.W."/>
            <person name="Roe B.A."/>
            <person name="O'Sullivan D.M."/>
            <person name="Scott B."/>
            <person name="Tudzynski P."/>
            <person name="An Z."/>
            <person name="Arnaoudova E.G."/>
            <person name="Bullock C.T."/>
            <person name="Charlton N.D."/>
            <person name="Chen L."/>
            <person name="Cox M."/>
            <person name="Dinkins R.D."/>
            <person name="Florea S."/>
            <person name="Glenn A.E."/>
            <person name="Gordon A."/>
            <person name="Gueldener U."/>
            <person name="Harris D.R."/>
            <person name="Hollin W."/>
            <person name="Jaromczyk J."/>
            <person name="Johnson R.D."/>
            <person name="Khan A.K."/>
            <person name="Leistner E."/>
            <person name="Leuchtmann A."/>
            <person name="Li C."/>
            <person name="Liu J."/>
            <person name="Liu J."/>
            <person name="Liu M."/>
            <person name="Mace W."/>
            <person name="Machado C."/>
            <person name="Nagabhyru P."/>
            <person name="Pan J."/>
            <person name="Schmid J."/>
            <person name="Sugawara K."/>
            <person name="Steiner U."/>
            <person name="Takach J.E."/>
            <person name="Tanaka E."/>
            <person name="Webb J.S."/>
            <person name="Wilson E.V."/>
            <person name="Wiseman J.L."/>
            <person name="Yoshida R."/>
            <person name="Zeng Z."/>
        </authorList>
    </citation>
    <scope>NUCLEOTIDE SEQUENCE [LARGE SCALE GENOMIC DNA]</scope>
    <source>
        <strain evidence="1 2">20.1</strain>
    </source>
</reference>
<dbReference type="HOGENOM" id="CLU_2133258_0_0_1"/>
<accession>M1VV97</accession>
<organism evidence="1 2">
    <name type="scientific">Claviceps purpurea (strain 20.1)</name>
    <name type="common">Ergot fungus</name>
    <name type="synonym">Sphacelia segetum</name>
    <dbReference type="NCBI Taxonomy" id="1111077"/>
    <lineage>
        <taxon>Eukaryota</taxon>
        <taxon>Fungi</taxon>
        <taxon>Dikarya</taxon>
        <taxon>Ascomycota</taxon>
        <taxon>Pezizomycotina</taxon>
        <taxon>Sordariomycetes</taxon>
        <taxon>Hypocreomycetidae</taxon>
        <taxon>Hypocreales</taxon>
        <taxon>Clavicipitaceae</taxon>
        <taxon>Claviceps</taxon>
    </lineage>
</organism>
<comment type="caution">
    <text evidence="1">The sequence shown here is derived from an EMBL/GenBank/DDBJ whole genome shotgun (WGS) entry which is preliminary data.</text>
</comment>
<evidence type="ECO:0000313" key="1">
    <source>
        <dbReference type="EMBL" id="CCE29142.1"/>
    </source>
</evidence>
<keyword evidence="2" id="KW-1185">Reference proteome</keyword>
<sequence>MHDAAYVIEGIRIAEAARNPIILAYCGHPAYVIESIRITEAARISHPITLAHCGHPAYVIEGIRIANRSHMPTADIPHTSLRIFAAQYHLRARRERRRVIEESRHVSLAFMYL</sequence>
<protein>
    <submittedName>
        <fullName evidence="1">Uncharacterized protein</fullName>
    </submittedName>
</protein>
<proteinExistence type="predicted"/>
<evidence type="ECO:0000313" key="2">
    <source>
        <dbReference type="Proteomes" id="UP000016801"/>
    </source>
</evidence>
<dbReference type="Proteomes" id="UP000016801">
    <property type="component" value="Unassembled WGS sequence"/>
</dbReference>
<dbReference type="AlphaFoldDB" id="M1VV97"/>